<accession>A0A193KUT8</accession>
<feature type="transmembrane region" description="Helical" evidence="1">
    <location>
        <begin position="124"/>
        <end position="145"/>
    </location>
</feature>
<feature type="transmembrane region" description="Helical" evidence="1">
    <location>
        <begin position="346"/>
        <end position="366"/>
    </location>
</feature>
<evidence type="ECO:0000256" key="1">
    <source>
        <dbReference type="SAM" id="Phobius"/>
    </source>
</evidence>
<feature type="transmembrane region" description="Helical" evidence="1">
    <location>
        <begin position="165"/>
        <end position="187"/>
    </location>
</feature>
<dbReference type="EMBL" id="KX018929">
    <property type="protein sequence ID" value="ANO39090.1"/>
    <property type="molecule type" value="mRNA"/>
</dbReference>
<proteinExistence type="evidence at transcript level"/>
<name>A0A193KUT8_SCHMD</name>
<evidence type="ECO:0000313" key="2">
    <source>
        <dbReference type="EMBL" id="ANO39090.1"/>
    </source>
</evidence>
<keyword evidence="1" id="KW-0472">Membrane</keyword>
<dbReference type="Gene3D" id="1.20.1070.10">
    <property type="entry name" value="Rhodopsin 7-helix transmembrane proteins"/>
    <property type="match status" value="1"/>
</dbReference>
<feature type="transmembrane region" description="Helical" evidence="1">
    <location>
        <begin position="307"/>
        <end position="326"/>
    </location>
</feature>
<feature type="transmembrane region" description="Helical" evidence="1">
    <location>
        <begin position="83"/>
        <end position="103"/>
    </location>
</feature>
<dbReference type="SUPFAM" id="SSF81321">
    <property type="entry name" value="Family A G protein-coupled receptor-like"/>
    <property type="match status" value="1"/>
</dbReference>
<dbReference type="AlphaFoldDB" id="A0A193KUT8"/>
<keyword evidence="1" id="KW-0812">Transmembrane</keyword>
<protein>
    <submittedName>
        <fullName evidence="2">GCR132</fullName>
    </submittedName>
</protein>
<feature type="transmembrane region" description="Helical" evidence="1">
    <location>
        <begin position="12"/>
        <end position="37"/>
    </location>
</feature>
<feature type="transmembrane region" description="Helical" evidence="1">
    <location>
        <begin position="49"/>
        <end position="71"/>
    </location>
</feature>
<keyword evidence="1" id="KW-1133">Transmembrane helix</keyword>
<reference evidence="2" key="1">
    <citation type="journal article" date="2016" name="PLoS Biol.">
        <title>GPCRs Direct Germline Development and Somatic Gonad Function in Planarians.</title>
        <authorList>
            <person name="Saberi A."/>
            <person name="Jamal A."/>
            <person name="Beets I."/>
            <person name="Schoofs L."/>
            <person name="Newmark P.A."/>
        </authorList>
    </citation>
    <scope>NUCLEOTIDE SEQUENCE</scope>
</reference>
<organism evidence="2">
    <name type="scientific">Schmidtea mediterranea</name>
    <name type="common">Freshwater planarian flatworm</name>
    <dbReference type="NCBI Taxonomy" id="79327"/>
    <lineage>
        <taxon>Eukaryota</taxon>
        <taxon>Metazoa</taxon>
        <taxon>Spiralia</taxon>
        <taxon>Lophotrochozoa</taxon>
        <taxon>Platyhelminthes</taxon>
        <taxon>Rhabditophora</taxon>
        <taxon>Seriata</taxon>
        <taxon>Tricladida</taxon>
        <taxon>Continenticola</taxon>
        <taxon>Geoplanoidea</taxon>
        <taxon>Dugesiidae</taxon>
        <taxon>Schmidtea</taxon>
    </lineage>
</organism>
<sequence length="388" mass="44133">MVANSKVDIFGISVIILLTVMSVTGLFLNALVFITIIETRLFYLSKFTLLSLLALSDLTKSGVIIPIYIYVSKANLAKVCQSLVIADNAVNTCGIYFIVFLMVNNCLQKFYPNFSNKQHLKLQLILSILNQVLSSGYNIGLSVYFDKVLNKRNELCLPVNDVVFIWILLSAMYICPLLLCGLLIFIYQSSVKTEEDVFPYKSTTILSSFTTSFFERFSKKQLEQTKTSSSIKEIEYIPSHIFVLKPSFYSTNVTLTSVEGQNSNVSTPIPNNIPSNFKHNSPVLTSLNRTGRYLMHKISLSVKIKTSIHPTIIFFIISTPYYVIYICRPYWLGLGIDETLFVWLKLFNWLTIVINPLTFCLSNEVISQRARKNLCKICCVFKRKSIVH</sequence>
<gene>
    <name evidence="2" type="primary">gcr132</name>
</gene>